<reference evidence="4 5" key="1">
    <citation type="submission" date="2019-03" db="EMBL/GenBank/DDBJ databases">
        <title>Genomic Encyclopedia of Type Strains, Phase IV (KMG-V): Genome sequencing to study the core and pangenomes of soil and plant-associated prokaryotes.</title>
        <authorList>
            <person name="Whitman W."/>
        </authorList>
    </citation>
    <scope>NUCLEOTIDE SEQUENCE [LARGE SCALE GENOMIC DNA]</scope>
    <source>
        <strain evidence="2 5">Gr42</strain>
        <strain evidence="3 4">IE4868</strain>
    </source>
</reference>
<evidence type="ECO:0000313" key="5">
    <source>
        <dbReference type="Proteomes" id="UP000295547"/>
    </source>
</evidence>
<sequence>MYCFWLKNRPFCNMGRIIPIDPSNNCVNQNKTPLPTNLDSASRHMQRHAKLNETEESTA</sequence>
<dbReference type="EMBL" id="SMBK01000021">
    <property type="protein sequence ID" value="TCU32276.1"/>
    <property type="molecule type" value="Genomic_DNA"/>
</dbReference>
<name>A0A4R3QHI4_9HYPH</name>
<accession>A0A4R3QHI4</accession>
<dbReference type="EMBL" id="SMBJ01000011">
    <property type="protein sequence ID" value="TCU21218.1"/>
    <property type="molecule type" value="Genomic_DNA"/>
</dbReference>
<feature type="region of interest" description="Disordered" evidence="1">
    <location>
        <begin position="35"/>
        <end position="59"/>
    </location>
</feature>
<keyword evidence="5" id="KW-1185">Reference proteome</keyword>
<protein>
    <submittedName>
        <fullName evidence="2">Uncharacterized protein</fullName>
    </submittedName>
</protein>
<dbReference type="AlphaFoldDB" id="A0A4R3QHI4"/>
<evidence type="ECO:0000313" key="2">
    <source>
        <dbReference type="EMBL" id="TCU21218.1"/>
    </source>
</evidence>
<evidence type="ECO:0000256" key="1">
    <source>
        <dbReference type="SAM" id="MobiDB-lite"/>
    </source>
</evidence>
<comment type="caution">
    <text evidence="2">The sequence shown here is derived from an EMBL/GenBank/DDBJ whole genome shotgun (WGS) entry which is preliminary data.</text>
</comment>
<evidence type="ECO:0000313" key="3">
    <source>
        <dbReference type="EMBL" id="TCU32276.1"/>
    </source>
</evidence>
<proteinExistence type="predicted"/>
<evidence type="ECO:0000313" key="4">
    <source>
        <dbReference type="Proteomes" id="UP000295507"/>
    </source>
</evidence>
<gene>
    <name evidence="3" type="ORF">EV129_12165</name>
    <name evidence="2" type="ORF">EV130_11175</name>
</gene>
<dbReference type="Proteomes" id="UP000295507">
    <property type="component" value="Unassembled WGS sequence"/>
</dbReference>
<organism evidence="2 5">
    <name type="scientific">Rhizobium azibense</name>
    <dbReference type="NCBI Taxonomy" id="1136135"/>
    <lineage>
        <taxon>Bacteria</taxon>
        <taxon>Pseudomonadati</taxon>
        <taxon>Pseudomonadota</taxon>
        <taxon>Alphaproteobacteria</taxon>
        <taxon>Hyphomicrobiales</taxon>
        <taxon>Rhizobiaceae</taxon>
        <taxon>Rhizobium/Agrobacterium group</taxon>
        <taxon>Rhizobium</taxon>
    </lineage>
</organism>
<dbReference type="Proteomes" id="UP000295547">
    <property type="component" value="Unassembled WGS sequence"/>
</dbReference>